<name>A0A1J0ACI5_9CYAN</name>
<proteinExistence type="predicted"/>
<evidence type="ECO:0000313" key="2">
    <source>
        <dbReference type="Proteomes" id="UP000180235"/>
    </source>
</evidence>
<keyword evidence="2" id="KW-1185">Reference proteome</keyword>
<protein>
    <submittedName>
        <fullName evidence="1">Uncharacterized protein</fullName>
    </submittedName>
</protein>
<dbReference type="KEGG" id="glt:GlitD10_1312"/>
<evidence type="ECO:0000313" key="1">
    <source>
        <dbReference type="EMBL" id="APB33633.1"/>
    </source>
</evidence>
<dbReference type="AlphaFoldDB" id="A0A1J0ACI5"/>
<dbReference type="OrthoDB" id="583727at2"/>
<organism evidence="1 2">
    <name type="scientific">Gloeomargarita lithophora Alchichica-D10</name>
    <dbReference type="NCBI Taxonomy" id="1188229"/>
    <lineage>
        <taxon>Bacteria</taxon>
        <taxon>Bacillati</taxon>
        <taxon>Cyanobacteriota</taxon>
        <taxon>Cyanophyceae</taxon>
        <taxon>Gloeomargaritales</taxon>
        <taxon>Gloeomargaritaceae</taxon>
        <taxon>Gloeomargarita</taxon>
    </lineage>
</organism>
<sequence>MPNQLTHALRDRDMQAATAILAEMQQVMTPRQMMDHVLVAAERLAWDEGDAQVARWLLSNPAQRWYG</sequence>
<reference evidence="1 2" key="1">
    <citation type="submission" date="2016-10" db="EMBL/GenBank/DDBJ databases">
        <title>Description of Gloeomargarita lithophora gen. nov., sp. nov., a thylakoid-bearing basal-branching cyanobacterium with intracellular carbonates, and proposal for Gloeomargaritales ord. nov.</title>
        <authorList>
            <person name="Moreira D."/>
            <person name="Tavera R."/>
            <person name="Benzerara K."/>
            <person name="Skouri-Panet F."/>
            <person name="Couradeau E."/>
            <person name="Gerard E."/>
            <person name="Loussert C."/>
            <person name="Novelo E."/>
            <person name="Zivanovic Y."/>
            <person name="Lopez-Garcia P."/>
        </authorList>
    </citation>
    <scope>NUCLEOTIDE SEQUENCE [LARGE SCALE GENOMIC DNA]</scope>
    <source>
        <strain evidence="1 2">D10</strain>
    </source>
</reference>
<dbReference type="EMBL" id="CP017675">
    <property type="protein sequence ID" value="APB33633.1"/>
    <property type="molecule type" value="Genomic_DNA"/>
</dbReference>
<accession>A0A1J0ACI5</accession>
<dbReference type="RefSeq" id="WP_071454190.1">
    <property type="nucleotide sequence ID" value="NZ_CP017675.1"/>
</dbReference>
<dbReference type="Proteomes" id="UP000180235">
    <property type="component" value="Chromosome"/>
</dbReference>
<gene>
    <name evidence="1" type="ORF">GlitD10_1312</name>
</gene>